<gene>
    <name evidence="2" type="ORF">C8D77_111163</name>
</gene>
<dbReference type="AlphaFoldDB" id="A0A8E2WAV8"/>
<sequence length="100" mass="10713">MTQPSPSKAVKSGTDANGWLGIESAPKDGNEVLGFWSYLYVDDKTPTTGMDIIRWERTAIPGLDAEGWVDSEGLCSPGVFTHWQPLPGPPVAPPSIDGED</sequence>
<organism evidence="2 3">
    <name type="scientific">Rhizobium loti</name>
    <name type="common">Mesorhizobium loti</name>
    <dbReference type="NCBI Taxonomy" id="381"/>
    <lineage>
        <taxon>Bacteria</taxon>
        <taxon>Pseudomonadati</taxon>
        <taxon>Pseudomonadota</taxon>
        <taxon>Alphaproteobacteria</taxon>
        <taxon>Hyphomicrobiales</taxon>
        <taxon>Phyllobacteriaceae</taxon>
        <taxon>Mesorhizobium</taxon>
    </lineage>
</organism>
<evidence type="ECO:0000256" key="1">
    <source>
        <dbReference type="SAM" id="MobiDB-lite"/>
    </source>
</evidence>
<feature type="region of interest" description="Disordered" evidence="1">
    <location>
        <begin position="1"/>
        <end position="28"/>
    </location>
</feature>
<dbReference type="Proteomes" id="UP000245631">
    <property type="component" value="Unassembled WGS sequence"/>
</dbReference>
<protein>
    <recommendedName>
        <fullName evidence="4">DUF551 domain-containing protein</fullName>
    </recommendedName>
</protein>
<comment type="caution">
    <text evidence="2">The sequence shown here is derived from an EMBL/GenBank/DDBJ whole genome shotgun (WGS) entry which is preliminary data.</text>
</comment>
<accession>A0A8E2WAV8</accession>
<dbReference type="EMBL" id="QGGH01000011">
    <property type="protein sequence ID" value="PWJ88440.1"/>
    <property type="molecule type" value="Genomic_DNA"/>
</dbReference>
<name>A0A8E2WAV8_RHILI</name>
<dbReference type="GeneID" id="61054935"/>
<reference evidence="2 3" key="1">
    <citation type="submission" date="2018-05" db="EMBL/GenBank/DDBJ databases">
        <title>Genomic Encyclopedia of Type Strains, Phase IV (KMG-IV): sequencing the most valuable type-strain genomes for metagenomic binning, comparative biology and taxonomic classification.</title>
        <authorList>
            <person name="Goeker M."/>
        </authorList>
    </citation>
    <scope>NUCLEOTIDE SEQUENCE [LARGE SCALE GENOMIC DNA]</scope>
    <source>
        <strain evidence="2 3">DSM 2626</strain>
    </source>
</reference>
<evidence type="ECO:0000313" key="2">
    <source>
        <dbReference type="EMBL" id="PWJ88440.1"/>
    </source>
</evidence>
<evidence type="ECO:0000313" key="3">
    <source>
        <dbReference type="Proteomes" id="UP000245631"/>
    </source>
</evidence>
<evidence type="ECO:0008006" key="4">
    <source>
        <dbReference type="Google" id="ProtNLM"/>
    </source>
</evidence>
<proteinExistence type="predicted"/>
<dbReference type="RefSeq" id="WP_109670529.1">
    <property type="nucleotide sequence ID" value="NZ_QGGH01000011.1"/>
</dbReference>